<dbReference type="GO" id="GO:0004311">
    <property type="term" value="F:geranylgeranyl diphosphate synthase activity"/>
    <property type="evidence" value="ECO:0007669"/>
    <property type="project" value="InterPro"/>
</dbReference>
<evidence type="ECO:0000256" key="5">
    <source>
        <dbReference type="ARBA" id="ARBA00053028"/>
    </source>
</evidence>
<dbReference type="InterPro" id="IPR033904">
    <property type="entry name" value="Trans_IPPS_HH"/>
</dbReference>
<dbReference type="CDD" id="cd00683">
    <property type="entry name" value="Trans_IPPS_HH"/>
    <property type="match status" value="1"/>
</dbReference>
<dbReference type="Proteomes" id="UP000198606">
    <property type="component" value="Unassembled WGS sequence"/>
</dbReference>
<feature type="region of interest" description="Disordered" evidence="6">
    <location>
        <begin position="314"/>
        <end position="334"/>
    </location>
</feature>
<proteinExistence type="inferred from homology"/>
<sequence length="334" mass="36529">MKNAVATDDQVLIEHAKQSIAVGSKSFAAASKLFDEPTRRSAVMLYAWCRHCDDVIDGQEAGHDAVPISRQEAEQRLAHLKAQTRAVYAGTQLDDPAFAAFRQVVRAHGIAEQHAQEHLAGFEMDVLERRYRSLDDTLQYCYHVAGVVGLMMARVMGARDEATLDRACDLGLAFQLTNIARDIVDDAAVGRCYLPEQWLEELGVPRDQVAAIQHRPAVAALGQRLVELAEPYYASAQAGLGALPWRSAWAVATAAAVYRQIGMKVLDAGDHAWDARISTSRAEKIGAVLSGLWRAVTSRFARWPARPGNLWRRPHPSCAAARDASPATEPSDAP</sequence>
<organism evidence="7 8">
    <name type="scientific">Phytopseudomonas flavescens</name>
    <dbReference type="NCBI Taxonomy" id="29435"/>
    <lineage>
        <taxon>Bacteria</taxon>
        <taxon>Pseudomonadati</taxon>
        <taxon>Pseudomonadota</taxon>
        <taxon>Gammaproteobacteria</taxon>
        <taxon>Pseudomonadales</taxon>
        <taxon>Pseudomonadaceae</taxon>
        <taxon>Phytopseudomonas</taxon>
    </lineage>
</organism>
<dbReference type="InterPro" id="IPR019845">
    <property type="entry name" value="Squalene/phytoene_synthase_CS"/>
</dbReference>
<dbReference type="EMBL" id="FNDG01000002">
    <property type="protein sequence ID" value="SDH05321.1"/>
    <property type="molecule type" value="Genomic_DNA"/>
</dbReference>
<keyword evidence="4" id="KW-0125">Carotenoid biosynthesis</keyword>
<evidence type="ECO:0000256" key="3">
    <source>
        <dbReference type="ARBA" id="ARBA00022679"/>
    </source>
</evidence>
<dbReference type="AlphaFoldDB" id="A0A1G7Z9A1"/>
<dbReference type="InterPro" id="IPR044843">
    <property type="entry name" value="Trans_IPPS_bact-type"/>
</dbReference>
<dbReference type="PROSITE" id="PS01044">
    <property type="entry name" value="SQUALEN_PHYTOEN_SYN_1"/>
    <property type="match status" value="1"/>
</dbReference>
<dbReference type="GO" id="GO:0051996">
    <property type="term" value="F:squalene synthase [NAD(P)H] activity"/>
    <property type="evidence" value="ECO:0007669"/>
    <property type="project" value="InterPro"/>
</dbReference>
<dbReference type="InterPro" id="IPR008949">
    <property type="entry name" value="Isoprenoid_synthase_dom_sf"/>
</dbReference>
<evidence type="ECO:0000313" key="8">
    <source>
        <dbReference type="Proteomes" id="UP000198606"/>
    </source>
</evidence>
<dbReference type="PROSITE" id="PS01045">
    <property type="entry name" value="SQUALEN_PHYTOEN_SYN_2"/>
    <property type="match status" value="1"/>
</dbReference>
<dbReference type="InterPro" id="IPR002060">
    <property type="entry name" value="Squ/phyt_synthse"/>
</dbReference>
<dbReference type="PANTHER" id="PTHR31480">
    <property type="entry name" value="BIFUNCTIONAL LYCOPENE CYCLASE/PHYTOENE SYNTHASE"/>
    <property type="match status" value="1"/>
</dbReference>
<reference evidence="7 8" key="1">
    <citation type="submission" date="2016-10" db="EMBL/GenBank/DDBJ databases">
        <authorList>
            <person name="de Groot N.N."/>
        </authorList>
    </citation>
    <scope>NUCLEOTIDE SEQUENCE [LARGE SCALE GENOMIC DNA]</scope>
    <source>
        <strain evidence="7 8">LMG 18387</strain>
    </source>
</reference>
<keyword evidence="3" id="KW-0808">Transferase</keyword>
<comment type="similarity">
    <text evidence="2">Belongs to the phytoene/squalene synthase family.</text>
</comment>
<dbReference type="SFLD" id="SFLDS00005">
    <property type="entry name" value="Isoprenoid_Synthase_Type_I"/>
    <property type="match status" value="1"/>
</dbReference>
<dbReference type="RefSeq" id="WP_139207408.1">
    <property type="nucleotide sequence ID" value="NZ_FNDG01000002.1"/>
</dbReference>
<dbReference type="GO" id="GO:0016117">
    <property type="term" value="P:carotenoid biosynthetic process"/>
    <property type="evidence" value="ECO:0007669"/>
    <property type="project" value="UniProtKB-KW"/>
</dbReference>
<evidence type="ECO:0000256" key="4">
    <source>
        <dbReference type="ARBA" id="ARBA00022746"/>
    </source>
</evidence>
<dbReference type="FunFam" id="1.10.600.10:FF:000020">
    <property type="entry name" value="Phytoene synthase"/>
    <property type="match status" value="1"/>
</dbReference>
<dbReference type="SFLD" id="SFLDG01018">
    <property type="entry name" value="Squalene/Phytoene_Synthase_Lik"/>
    <property type="match status" value="1"/>
</dbReference>
<comment type="cofactor">
    <cofactor evidence="5">
        <name>ATP</name>
        <dbReference type="ChEBI" id="CHEBI:30616"/>
    </cofactor>
</comment>
<gene>
    <name evidence="7" type="ORF">SAMN05216588_102257</name>
</gene>
<dbReference type="Gene3D" id="1.10.600.10">
    <property type="entry name" value="Farnesyl Diphosphate Synthase"/>
    <property type="match status" value="1"/>
</dbReference>
<dbReference type="SFLD" id="SFLDG01212">
    <property type="entry name" value="Phytoene_synthase_like"/>
    <property type="match status" value="1"/>
</dbReference>
<dbReference type="NCBIfam" id="NF042419">
    <property type="entry name" value="Phyto_syn_CrtB"/>
    <property type="match status" value="1"/>
</dbReference>
<evidence type="ECO:0000256" key="6">
    <source>
        <dbReference type="SAM" id="MobiDB-lite"/>
    </source>
</evidence>
<dbReference type="SUPFAM" id="SSF48576">
    <property type="entry name" value="Terpenoid synthases"/>
    <property type="match status" value="1"/>
</dbReference>
<evidence type="ECO:0000256" key="2">
    <source>
        <dbReference type="ARBA" id="ARBA00006251"/>
    </source>
</evidence>
<name>A0A1G7Z9A1_9GAMM</name>
<accession>A0A1G7Z9A1</accession>
<protein>
    <submittedName>
        <fullName evidence="7">Phytoene synthase</fullName>
    </submittedName>
</protein>
<evidence type="ECO:0000313" key="7">
    <source>
        <dbReference type="EMBL" id="SDH05321.1"/>
    </source>
</evidence>
<comment type="pathway">
    <text evidence="1">Carotenoid biosynthesis; phytoene biosynthesis.</text>
</comment>
<dbReference type="STRING" id="29435.SAMN05216588_102257"/>
<dbReference type="InterPro" id="IPR053452">
    <property type="entry name" value="Phytoene_synthase-rel"/>
</dbReference>
<dbReference type="Pfam" id="PF00494">
    <property type="entry name" value="SQS_PSY"/>
    <property type="match status" value="1"/>
</dbReference>
<evidence type="ECO:0000256" key="1">
    <source>
        <dbReference type="ARBA" id="ARBA00004684"/>
    </source>
</evidence>